<dbReference type="InterPro" id="IPR023753">
    <property type="entry name" value="FAD/NAD-binding_dom"/>
</dbReference>
<dbReference type="PANTHER" id="PTHR42949:SF3">
    <property type="entry name" value="ANAEROBIC GLYCEROL-3-PHOSPHATE DEHYDROGENASE SUBUNIT B"/>
    <property type="match status" value="1"/>
</dbReference>
<dbReference type="SUPFAM" id="SSF51905">
    <property type="entry name" value="FAD/NAD(P)-binding domain"/>
    <property type="match status" value="1"/>
</dbReference>
<dbReference type="PRINTS" id="PR00368">
    <property type="entry name" value="FADPNR"/>
</dbReference>
<proteinExistence type="predicted"/>
<dbReference type="Proteomes" id="UP000070311">
    <property type="component" value="Unassembled WGS sequence"/>
</dbReference>
<organism evidence="3 4">
    <name type="scientific">candidate division MSBL1 archaeon SCGC-AAA382A13</name>
    <dbReference type="NCBI Taxonomy" id="1698279"/>
    <lineage>
        <taxon>Archaea</taxon>
        <taxon>Methanobacteriati</taxon>
        <taxon>Methanobacteriota</taxon>
        <taxon>candidate division MSBL1</taxon>
    </lineage>
</organism>
<evidence type="ECO:0000313" key="4">
    <source>
        <dbReference type="Proteomes" id="UP000070311"/>
    </source>
</evidence>
<dbReference type="Pfam" id="PF07992">
    <property type="entry name" value="Pyr_redox_2"/>
    <property type="match status" value="1"/>
</dbReference>
<dbReference type="PRINTS" id="PR00469">
    <property type="entry name" value="PNDRDTASEII"/>
</dbReference>
<dbReference type="InterPro" id="IPR042204">
    <property type="entry name" value="2Fe-2S-bd_N"/>
</dbReference>
<dbReference type="InterPro" id="IPR036188">
    <property type="entry name" value="FAD/NAD-bd_sf"/>
</dbReference>
<dbReference type="InterPro" id="IPR036010">
    <property type="entry name" value="2Fe-2S_ferredoxin-like_sf"/>
</dbReference>
<dbReference type="SUPFAM" id="SSF54292">
    <property type="entry name" value="2Fe-2S ferredoxin-like"/>
    <property type="match status" value="1"/>
</dbReference>
<keyword evidence="4" id="KW-1185">Reference proteome</keyword>
<feature type="domain" description="FAD/NAD(P)-binding" evidence="2">
    <location>
        <begin position="120"/>
        <end position="425"/>
    </location>
</feature>
<evidence type="ECO:0000256" key="1">
    <source>
        <dbReference type="ARBA" id="ARBA00023002"/>
    </source>
</evidence>
<dbReference type="PANTHER" id="PTHR42949">
    <property type="entry name" value="ANAEROBIC GLYCEROL-3-PHOSPHATE DEHYDROGENASE SUBUNIT B"/>
    <property type="match status" value="1"/>
</dbReference>
<dbReference type="GO" id="GO:0016491">
    <property type="term" value="F:oxidoreductase activity"/>
    <property type="evidence" value="ECO:0007669"/>
    <property type="project" value="UniProtKB-KW"/>
</dbReference>
<accession>A0A133VG04</accession>
<dbReference type="AlphaFoldDB" id="A0A133VG04"/>
<sequence>MNNRIWNHPVLDFERGEKKEFYYNGQKLTGYENETIAAALFASGVKVFRKGPRLGLPRGWFCGIGKCSSCLMKVNDTPNVRTCTTMVEEGMRVEAQEGKGKPPHHIEEKTRSEFEELNTQLLIIGAGPAGLEAGITAEKLGMNTLIIDENPKTGGQLVKQTHKFFGENSREAGTRGTTIAQDLQKKYNGTVLPNMTVIGYEKNQKHTTYAQQKTKNGEKLLRIQADQIIVTTGARENYLSFQNNYLPGVYAAGGVQTLMNTYGIKPGNKALIVGSGNVGLILAYQLLQAGVKVKAVAEALPEIGGYLVHSAKIGRQGVPILTNHTIKKAKGENHVTGAVITELNEDFESIPGSEKELDVDLICIAVGLTPSAELLFQAGCEKTYQKSLGGWIPIHNKNMETTLNGVYLAGDVSGIEEATAAISEGRIAAASIGEKCDQKSKKARKIKRKEFKHLEKLRDSSFLKPVKKAKKEVWKEWENKN</sequence>
<dbReference type="PROSITE" id="PS00197">
    <property type="entry name" value="2FE2S_FER_1"/>
    <property type="match status" value="1"/>
</dbReference>
<dbReference type="InterPro" id="IPR001041">
    <property type="entry name" value="2Fe-2S_ferredoxin-type"/>
</dbReference>
<dbReference type="EMBL" id="LHYD01000016">
    <property type="protein sequence ID" value="KXB05378.1"/>
    <property type="molecule type" value="Genomic_DNA"/>
</dbReference>
<name>A0A133VG04_9EURY</name>
<comment type="caution">
    <text evidence="3">The sequence shown here is derived from an EMBL/GenBank/DDBJ whole genome shotgun (WGS) entry which is preliminary data.</text>
</comment>
<reference evidence="3 4" key="1">
    <citation type="journal article" date="2016" name="Sci. Rep.">
        <title>Metabolic traits of an uncultured archaeal lineage -MSBL1- from brine pools of the Red Sea.</title>
        <authorList>
            <person name="Mwirichia R."/>
            <person name="Alam I."/>
            <person name="Rashid M."/>
            <person name="Vinu M."/>
            <person name="Ba-Alawi W."/>
            <person name="Anthony Kamau A."/>
            <person name="Kamanda Ngugi D."/>
            <person name="Goker M."/>
            <person name="Klenk H.P."/>
            <person name="Bajic V."/>
            <person name="Stingl U."/>
        </authorList>
    </citation>
    <scope>NUCLEOTIDE SEQUENCE [LARGE SCALE GENOMIC DNA]</scope>
    <source>
        <strain evidence="3">SCGC-AAA382A13</strain>
    </source>
</reference>
<dbReference type="Pfam" id="PF13510">
    <property type="entry name" value="Fer2_4"/>
    <property type="match status" value="1"/>
</dbReference>
<dbReference type="PATRIC" id="fig|1698279.3.peg.79"/>
<keyword evidence="1" id="KW-0560">Oxidoreductase</keyword>
<dbReference type="Gene3D" id="3.50.50.60">
    <property type="entry name" value="FAD/NAD(P)-binding domain"/>
    <property type="match status" value="2"/>
</dbReference>
<protein>
    <recommendedName>
        <fullName evidence="2">FAD/NAD(P)-binding domain-containing protein</fullName>
    </recommendedName>
</protein>
<dbReference type="GO" id="GO:0051537">
    <property type="term" value="F:2 iron, 2 sulfur cluster binding"/>
    <property type="evidence" value="ECO:0007669"/>
    <property type="project" value="InterPro"/>
</dbReference>
<dbReference type="CDD" id="cd00207">
    <property type="entry name" value="fer2"/>
    <property type="match status" value="1"/>
</dbReference>
<dbReference type="Gene3D" id="3.10.20.440">
    <property type="entry name" value="2Fe-2S iron-sulphur cluster binding domain, sarcosine oxidase, alpha subunit, N-terminal domain"/>
    <property type="match status" value="1"/>
</dbReference>
<dbReference type="InterPro" id="IPR006058">
    <property type="entry name" value="2Fe2S_fd_BS"/>
</dbReference>
<dbReference type="InterPro" id="IPR051691">
    <property type="entry name" value="Metab_Enz_Cyan_OpOx_G3PDH"/>
</dbReference>
<gene>
    <name evidence="3" type="ORF">AKJ50_01105</name>
</gene>
<evidence type="ECO:0000313" key="3">
    <source>
        <dbReference type="EMBL" id="KXB05378.1"/>
    </source>
</evidence>
<evidence type="ECO:0000259" key="2">
    <source>
        <dbReference type="Pfam" id="PF07992"/>
    </source>
</evidence>